<evidence type="ECO:0000259" key="1">
    <source>
        <dbReference type="Pfam" id="PF00535"/>
    </source>
</evidence>
<dbReference type="Pfam" id="PF00535">
    <property type="entry name" value="Glycos_transf_2"/>
    <property type="match status" value="1"/>
</dbReference>
<gene>
    <name evidence="2" type="ORF">FK004_12205</name>
</gene>
<evidence type="ECO:0000313" key="3">
    <source>
        <dbReference type="Proteomes" id="UP000244677"/>
    </source>
</evidence>
<dbReference type="InterPro" id="IPR001173">
    <property type="entry name" value="Glyco_trans_2-like"/>
</dbReference>
<organism evidence="2 3">
    <name type="scientific">Flavobacterium kingsejongi</name>
    <dbReference type="NCBI Taxonomy" id="1678728"/>
    <lineage>
        <taxon>Bacteria</taxon>
        <taxon>Pseudomonadati</taxon>
        <taxon>Bacteroidota</taxon>
        <taxon>Flavobacteriia</taxon>
        <taxon>Flavobacteriales</taxon>
        <taxon>Flavobacteriaceae</taxon>
        <taxon>Flavobacterium</taxon>
    </lineage>
</organism>
<dbReference type="PANTHER" id="PTHR22916:SF67">
    <property type="entry name" value="COLANIC ACID BIOSYNTHESIS GLYCOSYL TRANSFERASE WCAE-RELATED"/>
    <property type="match status" value="1"/>
</dbReference>
<accession>A0A2S1LQ96</accession>
<dbReference type="Gene3D" id="3.90.550.10">
    <property type="entry name" value="Spore Coat Polysaccharide Biosynthesis Protein SpsA, Chain A"/>
    <property type="match status" value="1"/>
</dbReference>
<protein>
    <recommendedName>
        <fullName evidence="1">Glycosyltransferase 2-like domain-containing protein</fullName>
    </recommendedName>
</protein>
<dbReference type="PANTHER" id="PTHR22916">
    <property type="entry name" value="GLYCOSYLTRANSFERASE"/>
    <property type="match status" value="1"/>
</dbReference>
<dbReference type="CDD" id="cd06433">
    <property type="entry name" value="GT_2_WfgS_like"/>
    <property type="match status" value="1"/>
</dbReference>
<dbReference type="EMBL" id="CP020919">
    <property type="protein sequence ID" value="AWG25930.1"/>
    <property type="molecule type" value="Genomic_DNA"/>
</dbReference>
<evidence type="ECO:0000313" key="2">
    <source>
        <dbReference type="EMBL" id="AWG25930.1"/>
    </source>
</evidence>
<feature type="domain" description="Glycosyltransferase 2-like" evidence="1">
    <location>
        <begin position="7"/>
        <end position="141"/>
    </location>
</feature>
<dbReference type="SUPFAM" id="SSF53448">
    <property type="entry name" value="Nucleotide-diphospho-sugar transferases"/>
    <property type="match status" value="1"/>
</dbReference>
<sequence>MGNLKLSIITINYNNEEGLKKTIDSIVNQSWQEFEYIVIDGGSDAAEVALIENCPRVDYWVSETDNGVYNAMNKGIRQATGDFIIFMNSGDYFYKDNVLENTKCHFTAENNIIYGNSVYFNATGYRREETPPVELSFHYMMNFGINHQASFIRRELFHEHFFYNEEYKICSDWEFFIYTICHKSVSYLHTNSFICYYDFSGISADPKNLDTYYEERQKTIEKFFPLFHGDYQVMNQLNSKRVRQLLYIKEHVVGWRFIKWFMDFVLIFLPSFKKNDKYNPG</sequence>
<dbReference type="OrthoDB" id="9788101at2"/>
<dbReference type="RefSeq" id="WP_108737474.1">
    <property type="nucleotide sequence ID" value="NZ_CP020919.1"/>
</dbReference>
<dbReference type="AlphaFoldDB" id="A0A2S1LQ96"/>
<dbReference type="InterPro" id="IPR029044">
    <property type="entry name" value="Nucleotide-diphossugar_trans"/>
</dbReference>
<name>A0A2S1LQ96_9FLAO</name>
<keyword evidence="3" id="KW-1185">Reference proteome</keyword>
<reference evidence="2 3" key="1">
    <citation type="submission" date="2017-04" db="EMBL/GenBank/DDBJ databases">
        <title>Complete genome sequence of Flavobacterium kingsejong AJ004.</title>
        <authorList>
            <person name="Lee P.C."/>
        </authorList>
    </citation>
    <scope>NUCLEOTIDE SEQUENCE [LARGE SCALE GENOMIC DNA]</scope>
    <source>
        <strain evidence="2 3">AJ004</strain>
    </source>
</reference>
<dbReference type="Proteomes" id="UP000244677">
    <property type="component" value="Chromosome"/>
</dbReference>
<proteinExistence type="predicted"/>
<dbReference type="KEGG" id="fki:FK004_12205"/>
<dbReference type="GO" id="GO:0016758">
    <property type="term" value="F:hexosyltransferase activity"/>
    <property type="evidence" value="ECO:0007669"/>
    <property type="project" value="UniProtKB-ARBA"/>
</dbReference>